<sequence>MSLKAAPIEIKVCRIHHNGSGKYTEIGIDITPPNQLTSTKVHLQRVSKMTTTFVLHGWWRTS</sequence>
<gene>
    <name evidence="7" type="primary">trpL</name>
    <name evidence="7" type="ORF">JG560_09535</name>
</gene>
<dbReference type="GO" id="GO:0000162">
    <property type="term" value="P:L-tryptophan biosynthetic process"/>
    <property type="evidence" value="ECO:0007669"/>
    <property type="project" value="UniProtKB-KW"/>
</dbReference>
<proteinExistence type="predicted"/>
<evidence type="ECO:0000313" key="7">
    <source>
        <dbReference type="EMBL" id="QQP76947.1"/>
    </source>
</evidence>
<dbReference type="EMBL" id="CP067369">
    <property type="protein sequence ID" value="QQP76947.1"/>
    <property type="molecule type" value="Genomic_DNA"/>
</dbReference>
<evidence type="ECO:0000256" key="2">
    <source>
        <dbReference type="ARBA" id="ARBA00020599"/>
    </source>
</evidence>
<evidence type="ECO:0000256" key="6">
    <source>
        <dbReference type="ARBA" id="ARBA00023141"/>
    </source>
</evidence>
<keyword evidence="4" id="KW-0428">Leader peptide</keyword>
<protein>
    <recommendedName>
        <fullName evidence="2">trp operon leader peptide</fullName>
    </recommendedName>
</protein>
<organism evidence="7">
    <name type="scientific">Salmonella bongori</name>
    <dbReference type="NCBI Taxonomy" id="54736"/>
    <lineage>
        <taxon>Bacteria</taxon>
        <taxon>Pseudomonadati</taxon>
        <taxon>Pseudomonadota</taxon>
        <taxon>Gammaproteobacteria</taxon>
        <taxon>Enterobacterales</taxon>
        <taxon>Enterobacteriaceae</taxon>
        <taxon>Salmonella</taxon>
    </lineage>
</organism>
<keyword evidence="6" id="KW-0057">Aromatic amino acid biosynthesis</keyword>
<name>A0A7T8LM56_SALBN</name>
<dbReference type="Pfam" id="PF08255">
    <property type="entry name" value="Leader_Trp"/>
    <property type="match status" value="1"/>
</dbReference>
<accession>A0A7T8LM56</accession>
<keyword evidence="3" id="KW-0028">Amino-acid biosynthesis</keyword>
<evidence type="ECO:0000256" key="5">
    <source>
        <dbReference type="ARBA" id="ARBA00022822"/>
    </source>
</evidence>
<comment type="function">
    <text evidence="1">This protein is involved in control of the biosynthesis of tryptophan.</text>
</comment>
<reference evidence="7" key="1">
    <citation type="submission" date="2021-01" db="EMBL/GenBank/DDBJ databases">
        <title>Keeping alert to hypervirulent salmonella strains isolated from avain.</title>
        <authorList>
            <person name="Ma J."/>
            <person name="Pan X."/>
            <person name="Yao H."/>
        </authorList>
    </citation>
    <scope>NUCLEOTIDE SEQUENCE</scope>
    <source>
        <strain evidence="7">Se40</strain>
    </source>
</reference>
<evidence type="ECO:0000256" key="4">
    <source>
        <dbReference type="ARBA" id="ARBA00022623"/>
    </source>
</evidence>
<dbReference type="AlphaFoldDB" id="A0A7T8LM56"/>
<keyword evidence="5" id="KW-0822">Tryptophan biosynthesis</keyword>
<dbReference type="InterPro" id="IPR013205">
    <property type="entry name" value="Leader_Trp_op"/>
</dbReference>
<evidence type="ECO:0000256" key="3">
    <source>
        <dbReference type="ARBA" id="ARBA00022605"/>
    </source>
</evidence>
<evidence type="ECO:0000256" key="1">
    <source>
        <dbReference type="ARBA" id="ARBA00003766"/>
    </source>
</evidence>